<sequence length="623" mass="65775">MGPTRPYFLWKHPGADMACWEPDRGRGDMRKITLTLSLRARLTLVVALLSLLTFAAVGSAWFVQRESQRTVGQLSAIGVQANSDVKNAYIYAQQAATQVDGALGITNEKQRLWELGQADQLLKRSRDGMASLQASGALAGSDGENLLHMLDASFKDYWAQVEQLRDFAAKQDAKGFEALKRGRLRGAARGMDRVFGQFDKFIQDRSSASRAELAQLFHWANTGLLALLVVAVVLALLAYRTLIRTVLRPLQAVGRHLQRIAGGDLRVAIVPRSSDEIGALLRDLKTMRDSLEAMISGVRGRMGQMAGGAQRIAAGNLDLSSRTDEQAAALQQTAASMEQLASTVKQNADNAQQANQLAHTASQVASRGGEVVGEVVATMEGISGSSQKIADIVGVIDSIAFQTNILALNAAVEAARAGEQGRGFAVVAGEVRALAQRSAAAAKEIKGLIEDSVSRVGAGSAQVQRAGATMREIVEAVTRVSDIMSEITAATIEQSSGIDQINLAVAQMDSVTQQNALLVQQAAESAGSLESLAAEVNQALAVFQVGDAAADDHGMPPSAAAPIAAVPPAAALPAESAAGHEPAPAPASARRERPAPAAAPRLPAARKSAPARQPAREEEWEEF</sequence>
<dbReference type="CDD" id="cd11386">
    <property type="entry name" value="MCP_signal"/>
    <property type="match status" value="1"/>
</dbReference>
<keyword evidence="17" id="KW-1185">Reference proteome</keyword>
<evidence type="ECO:0000256" key="2">
    <source>
        <dbReference type="ARBA" id="ARBA00022475"/>
    </source>
</evidence>
<keyword evidence="6 13" id="KW-0812">Transmembrane</keyword>
<evidence type="ECO:0000256" key="6">
    <source>
        <dbReference type="ARBA" id="ARBA00022692"/>
    </source>
</evidence>
<dbReference type="GO" id="GO:0006935">
    <property type="term" value="P:chemotaxis"/>
    <property type="evidence" value="ECO:0007669"/>
    <property type="project" value="UniProtKB-KW"/>
</dbReference>
<dbReference type="GO" id="GO:0005886">
    <property type="term" value="C:plasma membrane"/>
    <property type="evidence" value="ECO:0007669"/>
    <property type="project" value="UniProtKB-SubCell"/>
</dbReference>
<dbReference type="PANTHER" id="PTHR43531">
    <property type="entry name" value="PROTEIN ICFG"/>
    <property type="match status" value="1"/>
</dbReference>
<dbReference type="GO" id="GO:0004888">
    <property type="term" value="F:transmembrane signaling receptor activity"/>
    <property type="evidence" value="ECO:0007669"/>
    <property type="project" value="InterPro"/>
</dbReference>
<evidence type="ECO:0000256" key="9">
    <source>
        <dbReference type="ARBA" id="ARBA00023224"/>
    </source>
</evidence>
<dbReference type="HOGENOM" id="CLU_000445_107_16_4"/>
<dbReference type="Pfam" id="PF00672">
    <property type="entry name" value="HAMP"/>
    <property type="match status" value="1"/>
</dbReference>
<evidence type="ECO:0000256" key="5">
    <source>
        <dbReference type="ARBA" id="ARBA00022519"/>
    </source>
</evidence>
<comment type="subcellular location">
    <subcellularLocation>
        <location evidence="1">Cell inner membrane</location>
        <topology evidence="1">Multi-pass membrane protein</topology>
    </subcellularLocation>
</comment>
<dbReference type="Gene3D" id="1.10.287.950">
    <property type="entry name" value="Methyl-accepting chemotaxis protein"/>
    <property type="match status" value="1"/>
</dbReference>
<keyword evidence="8 13" id="KW-0472">Membrane</keyword>
<feature type="domain" description="HAMP" evidence="15">
    <location>
        <begin position="244"/>
        <end position="296"/>
    </location>
</feature>
<dbReference type="AlphaFoldDB" id="W8X4H1"/>
<dbReference type="Pfam" id="PF02203">
    <property type="entry name" value="TarH"/>
    <property type="match status" value="1"/>
</dbReference>
<dbReference type="PRINTS" id="PR00260">
    <property type="entry name" value="CHEMTRNSDUCR"/>
</dbReference>
<reference evidence="16 17" key="1">
    <citation type="journal article" date="2014" name="BMC Microbiol.">
        <title>The oxygen-independent metabolism of cyclic monoterpenes in Castellaniella defragrans 65Phen.</title>
        <authorList>
            <person name="Petasch J."/>
            <person name="Disch E.M."/>
            <person name="Markert S."/>
            <person name="Becher D."/>
            <person name="Schweder T."/>
            <person name="Huttel B."/>
            <person name="Reinhardt R."/>
            <person name="Harder J."/>
        </authorList>
    </citation>
    <scope>NUCLEOTIDE SEQUENCE [LARGE SCALE GENOMIC DNA]</scope>
    <source>
        <strain evidence="16">65Phen</strain>
    </source>
</reference>
<dbReference type="SMART" id="SM00283">
    <property type="entry name" value="MA"/>
    <property type="match status" value="1"/>
</dbReference>
<keyword evidence="5" id="KW-0997">Cell inner membrane</keyword>
<dbReference type="PATRIC" id="fig|1437824.5.peg.2335"/>
<feature type="region of interest" description="Disordered" evidence="12">
    <location>
        <begin position="571"/>
        <end position="623"/>
    </location>
</feature>
<dbReference type="EMBL" id="HG916765">
    <property type="protein sequence ID" value="CDM24817.1"/>
    <property type="molecule type" value="Genomic_DNA"/>
</dbReference>
<dbReference type="eggNOG" id="COG0840">
    <property type="taxonomic scope" value="Bacteria"/>
</dbReference>
<evidence type="ECO:0000256" key="12">
    <source>
        <dbReference type="SAM" id="MobiDB-lite"/>
    </source>
</evidence>
<accession>W8X4H1</accession>
<dbReference type="GO" id="GO:0007165">
    <property type="term" value="P:signal transduction"/>
    <property type="evidence" value="ECO:0007669"/>
    <property type="project" value="UniProtKB-KW"/>
</dbReference>
<dbReference type="SMART" id="SM00304">
    <property type="entry name" value="HAMP"/>
    <property type="match status" value="2"/>
</dbReference>
<dbReference type="InterPro" id="IPR004089">
    <property type="entry name" value="MCPsignal_dom"/>
</dbReference>
<evidence type="ECO:0000259" key="15">
    <source>
        <dbReference type="PROSITE" id="PS50885"/>
    </source>
</evidence>
<dbReference type="PROSITE" id="PS50111">
    <property type="entry name" value="CHEMOTAXIS_TRANSDUC_2"/>
    <property type="match status" value="1"/>
</dbReference>
<evidence type="ECO:0000259" key="14">
    <source>
        <dbReference type="PROSITE" id="PS50111"/>
    </source>
</evidence>
<dbReference type="SUPFAM" id="SSF58104">
    <property type="entry name" value="Methyl-accepting chemotaxis protein (MCP) signaling domain"/>
    <property type="match status" value="1"/>
</dbReference>
<keyword evidence="16" id="KW-0675">Receptor</keyword>
<keyword evidence="4" id="KW-0145">Chemotaxis</keyword>
<feature type="compositionally biased region" description="Low complexity" evidence="12">
    <location>
        <begin position="595"/>
        <end position="612"/>
    </location>
</feature>
<evidence type="ECO:0000256" key="11">
    <source>
        <dbReference type="PROSITE-ProRule" id="PRU00284"/>
    </source>
</evidence>
<keyword evidence="2" id="KW-1003">Cell membrane</keyword>
<comment type="similarity">
    <text evidence="10">Belongs to the methyl-accepting chemotaxis (MCP) protein family.</text>
</comment>
<dbReference type="Pfam" id="PF00015">
    <property type="entry name" value="MCPsignal"/>
    <property type="match status" value="1"/>
</dbReference>
<protein>
    <submittedName>
        <fullName evidence="16">Methyl-accepting chemotaxis protein I (Serine chemoreceptor protein)</fullName>
    </submittedName>
</protein>
<dbReference type="PROSITE" id="PS50885">
    <property type="entry name" value="HAMP"/>
    <property type="match status" value="1"/>
</dbReference>
<evidence type="ECO:0000256" key="4">
    <source>
        <dbReference type="ARBA" id="ARBA00022500"/>
    </source>
</evidence>
<evidence type="ECO:0000256" key="10">
    <source>
        <dbReference type="ARBA" id="ARBA00029447"/>
    </source>
</evidence>
<evidence type="ECO:0000256" key="1">
    <source>
        <dbReference type="ARBA" id="ARBA00004429"/>
    </source>
</evidence>
<evidence type="ECO:0000313" key="16">
    <source>
        <dbReference type="EMBL" id="CDM24817.1"/>
    </source>
</evidence>
<dbReference type="STRING" id="1437824.BN940_11796"/>
<dbReference type="Proteomes" id="UP000019805">
    <property type="component" value="Chromosome"/>
</dbReference>
<feature type="transmembrane region" description="Helical" evidence="13">
    <location>
        <begin position="216"/>
        <end position="239"/>
    </location>
</feature>
<dbReference type="InterPro" id="IPR003122">
    <property type="entry name" value="Tar_rcpt_lig-bd"/>
</dbReference>
<evidence type="ECO:0000256" key="3">
    <source>
        <dbReference type="ARBA" id="ARBA00022481"/>
    </source>
</evidence>
<keyword evidence="3" id="KW-0488">Methylation</keyword>
<dbReference type="InterPro" id="IPR003660">
    <property type="entry name" value="HAMP_dom"/>
</dbReference>
<dbReference type="KEGG" id="cdn:BN940_11796"/>
<evidence type="ECO:0000256" key="7">
    <source>
        <dbReference type="ARBA" id="ARBA00022989"/>
    </source>
</evidence>
<dbReference type="PANTHER" id="PTHR43531:SF14">
    <property type="entry name" value="METHYL-ACCEPTING CHEMOTAXIS PROTEIN I-RELATED"/>
    <property type="match status" value="1"/>
</dbReference>
<feature type="transmembrane region" description="Helical" evidence="13">
    <location>
        <begin position="40"/>
        <end position="63"/>
    </location>
</feature>
<dbReference type="FunFam" id="1.10.287.950:FF:000001">
    <property type="entry name" value="Methyl-accepting chemotaxis sensory transducer"/>
    <property type="match status" value="1"/>
</dbReference>
<keyword evidence="7 13" id="KW-1133">Transmembrane helix</keyword>
<proteinExistence type="inferred from homology"/>
<dbReference type="InterPro" id="IPR051310">
    <property type="entry name" value="MCP_chemotaxis"/>
</dbReference>
<feature type="domain" description="Methyl-accepting transducer" evidence="14">
    <location>
        <begin position="301"/>
        <end position="530"/>
    </location>
</feature>
<dbReference type="InterPro" id="IPR004090">
    <property type="entry name" value="Chemotax_Me-accpt_rcpt"/>
</dbReference>
<organism evidence="16 17">
    <name type="scientific">Castellaniella defragrans (strain DSM 12143 / CCUG 39792 / 65Phen)</name>
    <name type="common">Alcaligenes defragrans</name>
    <dbReference type="NCBI Taxonomy" id="1437824"/>
    <lineage>
        <taxon>Bacteria</taxon>
        <taxon>Pseudomonadati</taxon>
        <taxon>Pseudomonadota</taxon>
        <taxon>Betaproteobacteria</taxon>
        <taxon>Burkholderiales</taxon>
        <taxon>Alcaligenaceae</taxon>
        <taxon>Castellaniella</taxon>
    </lineage>
</organism>
<keyword evidence="9 11" id="KW-0807">Transducer</keyword>
<evidence type="ECO:0000313" key="17">
    <source>
        <dbReference type="Proteomes" id="UP000019805"/>
    </source>
</evidence>
<evidence type="ECO:0000256" key="13">
    <source>
        <dbReference type="SAM" id="Phobius"/>
    </source>
</evidence>
<gene>
    <name evidence="16" type="ORF">BN940_11796</name>
</gene>
<evidence type="ECO:0000256" key="8">
    <source>
        <dbReference type="ARBA" id="ARBA00023136"/>
    </source>
</evidence>
<name>W8X4H1_CASD6</name>
<dbReference type="CDD" id="cd06225">
    <property type="entry name" value="HAMP"/>
    <property type="match status" value="1"/>
</dbReference>